<sequence length="62" mass="7162">MPHVTQMELNTLKELIATEDVNAKKFKLYAQNCSDSQLQNMLNQESQQAYNNVRTLMGFLVQ</sequence>
<name>A0A4R1S747_HYDET</name>
<gene>
    <name evidence="1" type="ORF">EDC14_1003145</name>
</gene>
<dbReference type="EMBL" id="SLUN01000003">
    <property type="protein sequence ID" value="TCL75213.1"/>
    <property type="molecule type" value="Genomic_DNA"/>
</dbReference>
<protein>
    <recommendedName>
        <fullName evidence="3">Coat F domain-containing protein</fullName>
    </recommendedName>
</protein>
<organism evidence="1 2">
    <name type="scientific">Hydrogenispora ethanolica</name>
    <dbReference type="NCBI Taxonomy" id="1082276"/>
    <lineage>
        <taxon>Bacteria</taxon>
        <taxon>Bacillati</taxon>
        <taxon>Bacillota</taxon>
        <taxon>Hydrogenispora</taxon>
    </lineage>
</organism>
<accession>A0A4R1S747</accession>
<comment type="caution">
    <text evidence="1">The sequence shown here is derived from an EMBL/GenBank/DDBJ whole genome shotgun (WGS) entry which is preliminary data.</text>
</comment>
<proteinExistence type="predicted"/>
<keyword evidence="2" id="KW-1185">Reference proteome</keyword>
<dbReference type="RefSeq" id="WP_132012887.1">
    <property type="nucleotide sequence ID" value="NZ_SLUN01000003.1"/>
</dbReference>
<dbReference type="AlphaFoldDB" id="A0A4R1S747"/>
<dbReference type="OrthoDB" id="1707820at2"/>
<reference evidence="1 2" key="1">
    <citation type="submission" date="2019-03" db="EMBL/GenBank/DDBJ databases">
        <title>Genomic Encyclopedia of Type Strains, Phase IV (KMG-IV): sequencing the most valuable type-strain genomes for metagenomic binning, comparative biology and taxonomic classification.</title>
        <authorList>
            <person name="Goeker M."/>
        </authorList>
    </citation>
    <scope>NUCLEOTIDE SEQUENCE [LARGE SCALE GENOMIC DNA]</scope>
    <source>
        <strain evidence="1 2">LX-B</strain>
    </source>
</reference>
<dbReference type="Proteomes" id="UP000295008">
    <property type="component" value="Unassembled WGS sequence"/>
</dbReference>
<evidence type="ECO:0000313" key="1">
    <source>
        <dbReference type="EMBL" id="TCL75213.1"/>
    </source>
</evidence>
<evidence type="ECO:0008006" key="3">
    <source>
        <dbReference type="Google" id="ProtNLM"/>
    </source>
</evidence>
<evidence type="ECO:0000313" key="2">
    <source>
        <dbReference type="Proteomes" id="UP000295008"/>
    </source>
</evidence>